<evidence type="ECO:0000256" key="3">
    <source>
        <dbReference type="SAM" id="Phobius"/>
    </source>
</evidence>
<dbReference type="GO" id="GO:0017004">
    <property type="term" value="P:cytochrome complex assembly"/>
    <property type="evidence" value="ECO:0007669"/>
    <property type="project" value="InterPro"/>
</dbReference>
<comment type="subcellular location">
    <subcellularLocation>
        <location evidence="1">Membrane</location>
    </subcellularLocation>
</comment>
<dbReference type="Gene3D" id="2.40.50.140">
    <property type="entry name" value="Nucleic acid-binding proteins"/>
    <property type="match status" value="1"/>
</dbReference>
<feature type="non-terminal residue" evidence="4">
    <location>
        <position position="1"/>
    </location>
</feature>
<dbReference type="GO" id="GO:0020037">
    <property type="term" value="F:heme binding"/>
    <property type="evidence" value="ECO:0007669"/>
    <property type="project" value="InterPro"/>
</dbReference>
<evidence type="ECO:0000256" key="1">
    <source>
        <dbReference type="ARBA" id="ARBA00004370"/>
    </source>
</evidence>
<name>A0A381ZQ53_9ZZZZ</name>
<gene>
    <name evidence="4" type="ORF">METZ01_LOCUS144224</name>
</gene>
<keyword evidence="3" id="KW-1133">Transmembrane helix</keyword>
<dbReference type="InterPro" id="IPR036127">
    <property type="entry name" value="CcmE-like_sf"/>
</dbReference>
<organism evidence="4">
    <name type="scientific">marine metagenome</name>
    <dbReference type="NCBI Taxonomy" id="408172"/>
    <lineage>
        <taxon>unclassified sequences</taxon>
        <taxon>metagenomes</taxon>
        <taxon>ecological metagenomes</taxon>
    </lineage>
</organism>
<protein>
    <recommendedName>
        <fullName evidence="5">Cytochrome c-type biogenesis protein CcmE</fullName>
    </recommendedName>
</protein>
<dbReference type="EMBL" id="UINC01022212">
    <property type="protein sequence ID" value="SVA91370.1"/>
    <property type="molecule type" value="Genomic_DNA"/>
</dbReference>
<dbReference type="GO" id="GO:0005886">
    <property type="term" value="C:plasma membrane"/>
    <property type="evidence" value="ECO:0007669"/>
    <property type="project" value="InterPro"/>
</dbReference>
<reference evidence="4" key="1">
    <citation type="submission" date="2018-05" db="EMBL/GenBank/DDBJ databases">
        <authorList>
            <person name="Lanie J.A."/>
            <person name="Ng W.-L."/>
            <person name="Kazmierczak K.M."/>
            <person name="Andrzejewski T.M."/>
            <person name="Davidsen T.M."/>
            <person name="Wayne K.J."/>
            <person name="Tettelin H."/>
            <person name="Glass J.I."/>
            <person name="Rusch D."/>
            <person name="Podicherti R."/>
            <person name="Tsui H.-C.T."/>
            <person name="Winkler M.E."/>
        </authorList>
    </citation>
    <scope>NUCLEOTIDE SEQUENCE</scope>
</reference>
<evidence type="ECO:0008006" key="5">
    <source>
        <dbReference type="Google" id="ProtNLM"/>
    </source>
</evidence>
<dbReference type="GO" id="GO:0017003">
    <property type="term" value="P:protein-heme linkage"/>
    <property type="evidence" value="ECO:0007669"/>
    <property type="project" value="InterPro"/>
</dbReference>
<evidence type="ECO:0000256" key="2">
    <source>
        <dbReference type="ARBA" id="ARBA00023136"/>
    </source>
</evidence>
<evidence type="ECO:0000313" key="4">
    <source>
        <dbReference type="EMBL" id="SVA91370.1"/>
    </source>
</evidence>
<dbReference type="SUPFAM" id="SSF82093">
    <property type="entry name" value="Heme chaperone CcmE"/>
    <property type="match status" value="1"/>
</dbReference>
<keyword evidence="2 3" id="KW-0472">Membrane</keyword>
<keyword evidence="3" id="KW-0812">Transmembrane</keyword>
<feature type="transmembrane region" description="Helical" evidence="3">
    <location>
        <begin position="9"/>
        <end position="27"/>
    </location>
</feature>
<dbReference type="InterPro" id="IPR012340">
    <property type="entry name" value="NA-bd_OB-fold"/>
</dbReference>
<dbReference type="Pfam" id="PF03100">
    <property type="entry name" value="CcmE"/>
    <property type="match status" value="1"/>
</dbReference>
<dbReference type="AlphaFoldDB" id="A0A381ZQ53"/>
<dbReference type="InterPro" id="IPR004329">
    <property type="entry name" value="CcmE"/>
</dbReference>
<proteinExistence type="predicted"/>
<accession>A0A381ZQ53</accession>
<sequence>VAGTRTSRLFTVGICLAALVAMMFLSIEPQTQYSIDEVMTSPDSHEGDIHLRGQVAIGSVDTSSTSFELIGQTHSLRVDYSGVIVPDGFEEGHTIAVKGNLVSHSDGWLLKAHEIQTGCPSKYSE</sequence>